<evidence type="ECO:0000313" key="2">
    <source>
        <dbReference type="EMBL" id="MBW2939002.1"/>
    </source>
</evidence>
<feature type="region of interest" description="Disordered" evidence="1">
    <location>
        <begin position="1"/>
        <end position="20"/>
    </location>
</feature>
<dbReference type="AlphaFoldDB" id="A0A9X1K005"/>
<feature type="compositionally biased region" description="Basic residues" evidence="1">
    <location>
        <begin position="1"/>
        <end position="11"/>
    </location>
</feature>
<accession>A0A9X1K005</accession>
<proteinExistence type="predicted"/>
<keyword evidence="3" id="KW-1185">Reference proteome</keyword>
<name>A0A9X1K005_9FLAO</name>
<dbReference type="RefSeq" id="WP_219053530.1">
    <property type="nucleotide sequence ID" value="NZ_JAHWDP010000007.1"/>
</dbReference>
<sequence length="50" mass="5830">MTQSSSKKKHASFQSNYRRSLNFRHSAKKETFVLNEKGELVLRNDASEDE</sequence>
<organism evidence="2 3">
    <name type="scientific">Halomarinibacterium sedimenti</name>
    <dbReference type="NCBI Taxonomy" id="2857106"/>
    <lineage>
        <taxon>Bacteria</taxon>
        <taxon>Pseudomonadati</taxon>
        <taxon>Bacteroidota</taxon>
        <taxon>Flavobacteriia</taxon>
        <taxon>Flavobacteriales</taxon>
        <taxon>Flavobacteriaceae</taxon>
        <taxon>Halomarinibacterium</taxon>
    </lineage>
</organism>
<protein>
    <submittedName>
        <fullName evidence="2">Uncharacterized protein</fullName>
    </submittedName>
</protein>
<reference evidence="2" key="1">
    <citation type="submission" date="2021-07" db="EMBL/GenBank/DDBJ databases">
        <title>Aureisphaera sp. CAU 1614 isolated from sea sediment.</title>
        <authorList>
            <person name="Kim W."/>
        </authorList>
    </citation>
    <scope>NUCLEOTIDE SEQUENCE</scope>
    <source>
        <strain evidence="2">CAU 1614</strain>
    </source>
</reference>
<gene>
    <name evidence="2" type="ORF">KXJ69_12870</name>
</gene>
<comment type="caution">
    <text evidence="2">The sequence shown here is derived from an EMBL/GenBank/DDBJ whole genome shotgun (WGS) entry which is preliminary data.</text>
</comment>
<dbReference type="EMBL" id="JAHWDP010000007">
    <property type="protein sequence ID" value="MBW2939002.1"/>
    <property type="molecule type" value="Genomic_DNA"/>
</dbReference>
<evidence type="ECO:0000256" key="1">
    <source>
        <dbReference type="SAM" id="MobiDB-lite"/>
    </source>
</evidence>
<evidence type="ECO:0000313" key="3">
    <source>
        <dbReference type="Proteomes" id="UP001138686"/>
    </source>
</evidence>
<dbReference type="Proteomes" id="UP001138686">
    <property type="component" value="Unassembled WGS sequence"/>
</dbReference>